<dbReference type="RefSeq" id="WP_322609269.1">
    <property type="nucleotide sequence ID" value="NZ_JARVCO010000010.1"/>
</dbReference>
<gene>
    <name evidence="2" type="ORF">P9H32_12715</name>
</gene>
<evidence type="ECO:0000313" key="3">
    <source>
        <dbReference type="Proteomes" id="UP001290861"/>
    </source>
</evidence>
<dbReference type="Pfam" id="PF01323">
    <property type="entry name" value="DSBA"/>
    <property type="match status" value="1"/>
</dbReference>
<comment type="caution">
    <text evidence="2">The sequence shown here is derived from an EMBL/GenBank/DDBJ whole genome shotgun (WGS) entry which is preliminary data.</text>
</comment>
<protein>
    <submittedName>
        <fullName evidence="2">DsbA family oxidoreductase</fullName>
    </submittedName>
</protein>
<name>A0ABU5MZ56_9BACT</name>
<sequence>MCAAIKVDIISDVVCPWCVIGFRRLEKAIADRGMEEAVQFEWHPFELNPDMQPEGENLLDHMTRKYGSTPEQSHCFRAELAERGAELGFIFNFFDGMKMVNTRDAHILIDYAKGQGRQTELQRRLFAAYFEEQKDISDREVLKGELQQAGLDVDEALRVLQDDEIRQRIRGREKFWVERGISGVPTMIFNQAVVLNGAQPASVYGDILDDFRGQF</sequence>
<reference evidence="2 3" key="1">
    <citation type="journal article" date="2024" name="Appl. Environ. Microbiol.">
        <title>Pontiella agarivorans sp. nov., a novel marine anaerobic bacterium capable of degrading macroalgal polysaccharides and fixing nitrogen.</title>
        <authorList>
            <person name="Liu N."/>
            <person name="Kivenson V."/>
            <person name="Peng X."/>
            <person name="Cui Z."/>
            <person name="Lankiewicz T.S."/>
            <person name="Gosselin K.M."/>
            <person name="English C.J."/>
            <person name="Blair E.M."/>
            <person name="O'Malley M.A."/>
            <person name="Valentine D.L."/>
        </authorList>
    </citation>
    <scope>NUCLEOTIDE SEQUENCE [LARGE SCALE GENOMIC DNA]</scope>
    <source>
        <strain evidence="2 3">NLcol2</strain>
    </source>
</reference>
<keyword evidence="3" id="KW-1185">Reference proteome</keyword>
<feature type="domain" description="DSBA-like thioredoxin" evidence="1">
    <location>
        <begin position="7"/>
        <end position="201"/>
    </location>
</feature>
<dbReference type="InterPro" id="IPR036249">
    <property type="entry name" value="Thioredoxin-like_sf"/>
</dbReference>
<organism evidence="2 3">
    <name type="scientific">Pontiella agarivorans</name>
    <dbReference type="NCBI Taxonomy" id="3038953"/>
    <lineage>
        <taxon>Bacteria</taxon>
        <taxon>Pseudomonadati</taxon>
        <taxon>Kiritimatiellota</taxon>
        <taxon>Kiritimatiellia</taxon>
        <taxon>Kiritimatiellales</taxon>
        <taxon>Pontiellaceae</taxon>
        <taxon>Pontiella</taxon>
    </lineage>
</organism>
<evidence type="ECO:0000313" key="2">
    <source>
        <dbReference type="EMBL" id="MDZ8119487.1"/>
    </source>
</evidence>
<proteinExistence type="predicted"/>
<accession>A0ABU5MZ56</accession>
<dbReference type="CDD" id="cd03024">
    <property type="entry name" value="DsbA_FrnE"/>
    <property type="match status" value="1"/>
</dbReference>
<dbReference type="SUPFAM" id="SSF52833">
    <property type="entry name" value="Thioredoxin-like"/>
    <property type="match status" value="1"/>
</dbReference>
<evidence type="ECO:0000259" key="1">
    <source>
        <dbReference type="Pfam" id="PF01323"/>
    </source>
</evidence>
<dbReference type="PANTHER" id="PTHR13887:SF41">
    <property type="entry name" value="THIOREDOXIN SUPERFAMILY PROTEIN"/>
    <property type="match status" value="1"/>
</dbReference>
<dbReference type="InterPro" id="IPR001853">
    <property type="entry name" value="DSBA-like_thioredoxin_dom"/>
</dbReference>
<dbReference type="Proteomes" id="UP001290861">
    <property type="component" value="Unassembled WGS sequence"/>
</dbReference>
<dbReference type="PANTHER" id="PTHR13887">
    <property type="entry name" value="GLUTATHIONE S-TRANSFERASE KAPPA"/>
    <property type="match status" value="1"/>
</dbReference>
<dbReference type="EMBL" id="JARVCO010000010">
    <property type="protein sequence ID" value="MDZ8119487.1"/>
    <property type="molecule type" value="Genomic_DNA"/>
</dbReference>
<dbReference type="Gene3D" id="3.40.30.10">
    <property type="entry name" value="Glutaredoxin"/>
    <property type="match status" value="1"/>
</dbReference>